<dbReference type="RefSeq" id="WP_313832984.1">
    <property type="nucleotide sequence ID" value="NZ_JAQOUE010000001.1"/>
</dbReference>
<feature type="domain" description="Response regulatory" evidence="2">
    <location>
        <begin position="6"/>
        <end position="122"/>
    </location>
</feature>
<dbReference type="SUPFAM" id="SSF52172">
    <property type="entry name" value="CheY-like"/>
    <property type="match status" value="1"/>
</dbReference>
<evidence type="ECO:0000259" key="2">
    <source>
        <dbReference type="PROSITE" id="PS50110"/>
    </source>
</evidence>
<proteinExistence type="predicted"/>
<dbReference type="InterPro" id="IPR011006">
    <property type="entry name" value="CheY-like_superfamily"/>
</dbReference>
<dbReference type="PROSITE" id="PS50110">
    <property type="entry name" value="RESPONSE_REGULATORY"/>
    <property type="match status" value="1"/>
</dbReference>
<dbReference type="EMBL" id="JAQOUE010000001">
    <property type="protein sequence ID" value="MDT7042559.1"/>
    <property type="molecule type" value="Genomic_DNA"/>
</dbReference>
<comment type="caution">
    <text evidence="3">The sequence shown here is derived from an EMBL/GenBank/DDBJ whole genome shotgun (WGS) entry which is preliminary data.</text>
</comment>
<evidence type="ECO:0000256" key="1">
    <source>
        <dbReference type="PROSITE-ProRule" id="PRU00169"/>
    </source>
</evidence>
<evidence type="ECO:0000313" key="3">
    <source>
        <dbReference type="EMBL" id="MDT7042559.1"/>
    </source>
</evidence>
<accession>A0ABU3K836</accession>
<organism evidence="3 4">
    <name type="scientific">Candidatus Nitronereus thalassa</name>
    <dbReference type="NCBI Taxonomy" id="3020898"/>
    <lineage>
        <taxon>Bacteria</taxon>
        <taxon>Pseudomonadati</taxon>
        <taxon>Nitrospirota</taxon>
        <taxon>Nitrospiria</taxon>
        <taxon>Nitrospirales</taxon>
        <taxon>Nitrospiraceae</taxon>
        <taxon>Candidatus Nitronereus</taxon>
    </lineage>
</organism>
<keyword evidence="1" id="KW-0597">Phosphoprotein</keyword>
<dbReference type="Pfam" id="PF00072">
    <property type="entry name" value="Response_reg"/>
    <property type="match status" value="1"/>
</dbReference>
<gene>
    <name evidence="3" type="ORF">PPG34_09350</name>
</gene>
<name>A0ABU3K836_9BACT</name>
<reference evidence="3 4" key="1">
    <citation type="journal article" date="2023" name="ISME J.">
        <title>Cultivation and genomic characterization of novel and ubiquitous marine nitrite-oxidizing bacteria from the Nitrospirales.</title>
        <authorList>
            <person name="Mueller A.J."/>
            <person name="Daebeler A."/>
            <person name="Herbold C.W."/>
            <person name="Kirkegaard R.H."/>
            <person name="Daims H."/>
        </authorList>
    </citation>
    <scope>NUCLEOTIDE SEQUENCE [LARGE SCALE GENOMIC DNA]</scope>
    <source>
        <strain evidence="3 4">EB</strain>
    </source>
</reference>
<dbReference type="InterPro" id="IPR001789">
    <property type="entry name" value="Sig_transdc_resp-reg_receiver"/>
</dbReference>
<dbReference type="Proteomes" id="UP001250932">
    <property type="component" value="Unassembled WGS sequence"/>
</dbReference>
<evidence type="ECO:0000313" key="4">
    <source>
        <dbReference type="Proteomes" id="UP001250932"/>
    </source>
</evidence>
<feature type="modified residue" description="4-aspartylphosphate" evidence="1">
    <location>
        <position position="55"/>
    </location>
</feature>
<protein>
    <submittedName>
        <fullName evidence="3">Response regulator</fullName>
    </submittedName>
</protein>
<dbReference type="Gene3D" id="3.40.50.2300">
    <property type="match status" value="1"/>
</dbReference>
<keyword evidence="4" id="KW-1185">Reference proteome</keyword>
<sequence length="127" mass="14211">MDSPKTVLVAVSDVFFYTKIRDAFKPAGFTLQRIKSETDVEAKAIELHPVAIVLDMNDPRLNGKQALQTLKGHPELKHIPVLAFANHEEVDTWRAAKELGIDKIVSRNEFSSRTLALLEEVTKQVSS</sequence>